<dbReference type="EMBL" id="JAHCMY010000003">
    <property type="protein sequence ID" value="MBS9523850.1"/>
    <property type="molecule type" value="Genomic_DNA"/>
</dbReference>
<protein>
    <submittedName>
        <fullName evidence="1">Uncharacterized protein</fullName>
    </submittedName>
</protein>
<dbReference type="AlphaFoldDB" id="A0AAP2G3U9"/>
<evidence type="ECO:0000313" key="2">
    <source>
        <dbReference type="Proteomes" id="UP001319104"/>
    </source>
</evidence>
<sequence>MSTLTEASGLAYSRKNPGYIWTHQDSGNDNLIFLLDANTAETVAAYRIPGIFNRDWEDMEIGPGPQDGVDYIYLGEIGDNRQAFSTYKIYRFEEPLFEEAHRGEVVALEWDFDTIEYRYPDKSHDAEALMVDPVTKDIYIATKRDFRSMVFVAPYPQPVDELMTLTHVGNLGFTRALAGTVSVDGNEVLIKDDARIFYWQRNEGESFAKMLARTPKLAPYNPVEPQGEAVCFDLDGGYFTLSEFSNGIVPVLYHYPR</sequence>
<proteinExistence type="predicted"/>
<evidence type="ECO:0000313" key="1">
    <source>
        <dbReference type="EMBL" id="MBS9523850.1"/>
    </source>
</evidence>
<name>A0AAP2G3U9_9BACT</name>
<gene>
    <name evidence="1" type="ORF">KI659_07465</name>
</gene>
<reference evidence="1 2" key="1">
    <citation type="submission" date="2021-05" db="EMBL/GenBank/DDBJ databases">
        <authorList>
            <person name="Zhang Z.D."/>
            <person name="Osman G."/>
        </authorList>
    </citation>
    <scope>NUCLEOTIDE SEQUENCE [LARGE SCALE GENOMIC DNA]</scope>
    <source>
        <strain evidence="1 2">KCTC 32217</strain>
    </source>
</reference>
<comment type="caution">
    <text evidence="1">The sequence shown here is derived from an EMBL/GenBank/DDBJ whole genome shotgun (WGS) entry which is preliminary data.</text>
</comment>
<dbReference type="Proteomes" id="UP001319104">
    <property type="component" value="Unassembled WGS sequence"/>
</dbReference>
<keyword evidence="2" id="KW-1185">Reference proteome</keyword>
<accession>A0AAP2G3U9</accession>
<organism evidence="1 2">
    <name type="scientific">Litoribacter ruber</name>
    <dbReference type="NCBI Taxonomy" id="702568"/>
    <lineage>
        <taxon>Bacteria</taxon>
        <taxon>Pseudomonadati</taxon>
        <taxon>Bacteroidota</taxon>
        <taxon>Cytophagia</taxon>
        <taxon>Cytophagales</taxon>
        <taxon>Cyclobacteriaceae</taxon>
        <taxon>Litoribacter</taxon>
    </lineage>
</organism>